<name>A0ABC8Z5J6_9POAL</name>
<gene>
    <name evidence="2" type="ORF">URODEC1_LOCUS41049</name>
</gene>
<dbReference type="EMBL" id="OZ075128">
    <property type="protein sequence ID" value="CAL4954821.1"/>
    <property type="molecule type" value="Genomic_DNA"/>
</dbReference>
<feature type="transmembrane region" description="Helical" evidence="1">
    <location>
        <begin position="28"/>
        <end position="49"/>
    </location>
</feature>
<keyword evidence="1" id="KW-0812">Transmembrane</keyword>
<keyword evidence="1" id="KW-1133">Transmembrane helix</keyword>
<dbReference type="PANTHER" id="PTHR33994:SF39">
    <property type="entry name" value="OS01G0712400 PROTEIN"/>
    <property type="match status" value="1"/>
</dbReference>
<evidence type="ECO:0000256" key="1">
    <source>
        <dbReference type="SAM" id="Phobius"/>
    </source>
</evidence>
<reference evidence="2" key="1">
    <citation type="submission" date="2024-10" db="EMBL/GenBank/DDBJ databases">
        <authorList>
            <person name="Ryan C."/>
        </authorList>
    </citation>
    <scope>NUCLEOTIDE SEQUENCE [LARGE SCALE GENOMIC DNA]</scope>
</reference>
<proteinExistence type="predicted"/>
<sequence length="199" mass="21763">MANIDEGAGEPIDCSRHPWEARVLTARLTFLVVSTLSVFALGVVLLVATEAKEATEFSMELSAFEGLNATASETVLSPAFSLKLHVKNSRVLQPWCSNGGEVVVSYSDVALAWCRVPCFCVQRRAPTELPLLAWGREVGLSDDVRRRLASELHGGTAQVTVGMKLFYDAKGWSSPESYRGTSLQLFQLLLGSSTERRNK</sequence>
<accession>A0ABC8Z5J6</accession>
<keyword evidence="1" id="KW-0472">Membrane</keyword>
<protein>
    <submittedName>
        <fullName evidence="2">Uncharacterized protein</fullName>
    </submittedName>
</protein>
<dbReference type="Proteomes" id="UP001497457">
    <property type="component" value="Chromosome 18b"/>
</dbReference>
<organism evidence="2 3">
    <name type="scientific">Urochloa decumbens</name>
    <dbReference type="NCBI Taxonomy" id="240449"/>
    <lineage>
        <taxon>Eukaryota</taxon>
        <taxon>Viridiplantae</taxon>
        <taxon>Streptophyta</taxon>
        <taxon>Embryophyta</taxon>
        <taxon>Tracheophyta</taxon>
        <taxon>Spermatophyta</taxon>
        <taxon>Magnoliopsida</taxon>
        <taxon>Liliopsida</taxon>
        <taxon>Poales</taxon>
        <taxon>Poaceae</taxon>
        <taxon>PACMAD clade</taxon>
        <taxon>Panicoideae</taxon>
        <taxon>Panicodae</taxon>
        <taxon>Paniceae</taxon>
        <taxon>Melinidinae</taxon>
        <taxon>Urochloa</taxon>
    </lineage>
</organism>
<dbReference type="AlphaFoldDB" id="A0ABC8Z5J6"/>
<keyword evidence="3" id="KW-1185">Reference proteome</keyword>
<evidence type="ECO:0000313" key="2">
    <source>
        <dbReference type="EMBL" id="CAL4954821.1"/>
    </source>
</evidence>
<dbReference type="PANTHER" id="PTHR33994">
    <property type="entry name" value="OS04G0515000 PROTEIN"/>
    <property type="match status" value="1"/>
</dbReference>
<evidence type="ECO:0000313" key="3">
    <source>
        <dbReference type="Proteomes" id="UP001497457"/>
    </source>
</evidence>